<keyword evidence="3" id="KW-0282">Flagellum</keyword>
<organism evidence="3 4">
    <name type="scientific">Gallaecimonas xiamenensis 3-C-1</name>
    <dbReference type="NCBI Taxonomy" id="745411"/>
    <lineage>
        <taxon>Bacteria</taxon>
        <taxon>Pseudomonadati</taxon>
        <taxon>Pseudomonadota</taxon>
        <taxon>Gammaproteobacteria</taxon>
        <taxon>Enterobacterales</taxon>
        <taxon>Gallaecimonadaceae</taxon>
        <taxon>Gallaecimonas</taxon>
    </lineage>
</organism>
<sequence>MISLQATESHFYQDTSRLRNLKGKAGLEAAASEFEAMFLQLVLKNMRDATQAMADEDSFLSSRQQQFYQSMADGQLATEMASKAKLGIAEAMTRQLGHHLAGAGEGSVALKNDQGAVASSSISTAALRQPLIRTADGN</sequence>
<keyword evidence="4" id="KW-1185">Reference proteome</keyword>
<feature type="domain" description="Flagellar protein FlgJ N-terminal" evidence="2">
    <location>
        <begin position="44"/>
        <end position="95"/>
    </location>
</feature>
<comment type="caution">
    <text evidence="3">The sequence shown here is derived from an EMBL/GenBank/DDBJ whole genome shotgun (WGS) entry which is preliminary data.</text>
</comment>
<keyword evidence="3" id="KW-0969">Cilium</keyword>
<keyword evidence="1" id="KW-1005">Bacterial flagellum biogenesis</keyword>
<proteinExistence type="predicted"/>
<dbReference type="Pfam" id="PF10135">
    <property type="entry name" value="Rod-binding"/>
    <property type="match status" value="1"/>
</dbReference>
<name>K2IUJ1_9GAMM</name>
<evidence type="ECO:0000313" key="4">
    <source>
        <dbReference type="Proteomes" id="UP000006755"/>
    </source>
</evidence>
<evidence type="ECO:0000313" key="3">
    <source>
        <dbReference type="EMBL" id="EKE73981.1"/>
    </source>
</evidence>
<dbReference type="AlphaFoldDB" id="K2IUJ1"/>
<dbReference type="GO" id="GO:0044781">
    <property type="term" value="P:bacterial-type flagellum organization"/>
    <property type="evidence" value="ECO:0007669"/>
    <property type="project" value="UniProtKB-KW"/>
</dbReference>
<dbReference type="InterPro" id="IPR019301">
    <property type="entry name" value="Flagellar_prot_FlgJ_N"/>
</dbReference>
<accession>K2IUJ1</accession>
<protein>
    <submittedName>
        <fullName evidence="3">Flagellar protein</fullName>
    </submittedName>
</protein>
<dbReference type="STRING" id="745411.B3C1_09188"/>
<dbReference type="RefSeq" id="WP_008484389.1">
    <property type="nucleotide sequence ID" value="NZ_AMRI01000011.1"/>
</dbReference>
<dbReference type="Proteomes" id="UP000006755">
    <property type="component" value="Unassembled WGS sequence"/>
</dbReference>
<reference evidence="3 4" key="1">
    <citation type="journal article" date="2012" name="J. Bacteriol.">
        <title>Genome Sequence of Gallaecimonas xiamenensis Type Strain 3-C-1.</title>
        <authorList>
            <person name="Lai Q."/>
            <person name="Wang L."/>
            <person name="Wang W."/>
            <person name="Shao Z."/>
        </authorList>
    </citation>
    <scope>NUCLEOTIDE SEQUENCE [LARGE SCALE GENOMIC DNA]</scope>
    <source>
        <strain evidence="3 4">3-C-1</strain>
    </source>
</reference>
<evidence type="ECO:0000256" key="1">
    <source>
        <dbReference type="ARBA" id="ARBA00022795"/>
    </source>
</evidence>
<evidence type="ECO:0000259" key="2">
    <source>
        <dbReference type="Pfam" id="PF10135"/>
    </source>
</evidence>
<dbReference type="eggNOG" id="COG3951">
    <property type="taxonomic scope" value="Bacteria"/>
</dbReference>
<gene>
    <name evidence="3" type="ORF">B3C1_09188</name>
</gene>
<keyword evidence="3" id="KW-0966">Cell projection</keyword>
<dbReference type="EMBL" id="AMRI01000011">
    <property type="protein sequence ID" value="EKE73981.1"/>
    <property type="molecule type" value="Genomic_DNA"/>
</dbReference>
<dbReference type="OrthoDB" id="5767686at2"/>